<keyword evidence="5" id="KW-0547">Nucleotide-binding</keyword>
<dbReference type="GO" id="GO:0016857">
    <property type="term" value="F:racemase and epimerase activity, acting on carbohydrates and derivatives"/>
    <property type="evidence" value="ECO:0007669"/>
    <property type="project" value="InterPro"/>
</dbReference>
<evidence type="ECO:0000256" key="5">
    <source>
        <dbReference type="ARBA" id="ARBA00022741"/>
    </source>
</evidence>
<evidence type="ECO:0000256" key="6">
    <source>
        <dbReference type="ARBA" id="ARBA00022777"/>
    </source>
</evidence>
<dbReference type="Gene3D" id="3.30.420.40">
    <property type="match status" value="2"/>
</dbReference>
<evidence type="ECO:0000256" key="1">
    <source>
        <dbReference type="ARBA" id="ARBA00005190"/>
    </source>
</evidence>
<dbReference type="InterPro" id="IPR013785">
    <property type="entry name" value="Aldolase_TIM"/>
</dbReference>
<keyword evidence="6" id="KW-0418">Kinase</keyword>
<dbReference type="UniPathway" id="UPA00618">
    <property type="reaction ID" value="UER00672"/>
</dbReference>
<dbReference type="PROSITE" id="PS00445">
    <property type="entry name" value="FGGY_KINASES_2"/>
    <property type="match status" value="1"/>
</dbReference>
<evidence type="ECO:0000256" key="7">
    <source>
        <dbReference type="ARBA" id="ARBA00022840"/>
    </source>
</evidence>
<dbReference type="InterPro" id="IPR018483">
    <property type="entry name" value="Carb_kinase_FGGY_CS"/>
</dbReference>
<evidence type="ECO:0000256" key="11">
    <source>
        <dbReference type="SAM" id="MobiDB-lite"/>
    </source>
</evidence>
<gene>
    <name evidence="14" type="ORF">DTER00134_LOCUS13432</name>
</gene>
<sequence length="825" mass="86994">MAAPCFVIGVDGGTEGLRAGVFNAYDGTLLGTCSATYPTYFPAPSWAEQDPESWWTALGTAVRGALAAAKVPGESIAGFAADTTCCSVCCLDADGRPLRNALIWMDQRSSKEAAEVAATKDPAIKVNSGGRGPVSAEWMVCKSRWLKSNDPQSYHAARYICEYQDFFSMRLTGKMVASINCASVRWHYDCSTPDGYALSLLDKMDLQDLAGKWPKKVLALGEIVGGLTAEAAAHLGLVPGTPVAQGGADSFIGMIGLGVVEPGQMALLTGSSHLQLGMVSQALRGQGIFGTYDSAVIPGLHVVEGGQTSTGSIVHWLKRTLCGPDVTYDTLNAEAEEVPPGCDGLLALDHFQGNRTPHTDPLSRGCLVGLTLAHTRGHVYRALMESVVFGTRRILDNMAAAGARPTSINIAGGSTKSELWLQMHADVCNIPFVQTAENEAPMLGAAVLAAVAVGCHPDGIAAGAQRMVRTARVIYPRPEMHAAYEPHFQRYCQLYPALAPVFHAAHTSTQTSTSAPEQQQQQQQQPQERQCTDEKSKEASRGQSVLQGIVAPSILAADFSRLGEEVESVLCNNLRGWVHVDVFDGSAMCNGNLTIGPPVISSLRAAHPAAFLDVHLAVDEPCKYVDAVVQAGASSVTFHLESPSLRGLTLERLKAGRHGLPAGSNGQQGAGDPATGFVDNVEGARVLASYLKSLGVRVGVALNPDTPETWVLPLIQEASIDLVLAMTVNPGWGGQSLIESVLTKVSRLREASDQFQRSIDIQVDGGISSTTASRAVASGANILVAGSAIFSRGRAAPSKDARAVSYANAISAIAEPLSKKGYAVQ</sequence>
<dbReference type="InterPro" id="IPR000056">
    <property type="entry name" value="Ribul_P_3_epim-like"/>
</dbReference>
<dbReference type="SUPFAM" id="SSF51366">
    <property type="entry name" value="Ribulose-phoshate binding barrel"/>
    <property type="match status" value="1"/>
</dbReference>
<feature type="domain" description="Carbohydrate kinase FGGY N-terminal" evidence="12">
    <location>
        <begin position="7"/>
        <end position="256"/>
    </location>
</feature>
<dbReference type="PANTHER" id="PTHR43435">
    <property type="entry name" value="RIBULOKINASE"/>
    <property type="match status" value="1"/>
</dbReference>
<keyword evidence="10" id="KW-0119">Carbohydrate metabolism</keyword>
<reference evidence="14" key="1">
    <citation type="submission" date="2021-01" db="EMBL/GenBank/DDBJ databases">
        <authorList>
            <person name="Corre E."/>
            <person name="Pelletier E."/>
            <person name="Niang G."/>
            <person name="Scheremetjew M."/>
            <person name="Finn R."/>
            <person name="Kale V."/>
            <person name="Holt S."/>
            <person name="Cochrane G."/>
            <person name="Meng A."/>
            <person name="Brown T."/>
            <person name="Cohen L."/>
        </authorList>
    </citation>
    <scope>NUCLEOTIDE SEQUENCE</scope>
    <source>
        <strain evidence="14">CCMP1320</strain>
    </source>
</reference>
<evidence type="ECO:0000256" key="10">
    <source>
        <dbReference type="ARBA" id="ARBA00023277"/>
    </source>
</evidence>
<dbReference type="InterPro" id="IPR018484">
    <property type="entry name" value="FGGY_N"/>
</dbReference>
<dbReference type="InterPro" id="IPR005929">
    <property type="entry name" value="Ribulokinase"/>
</dbReference>
<dbReference type="CDD" id="cd00429">
    <property type="entry name" value="RPE"/>
    <property type="match status" value="1"/>
</dbReference>
<proteinExistence type="predicted"/>
<dbReference type="EC" id="2.7.1.30" evidence="2"/>
<dbReference type="PANTHER" id="PTHR43435:SF4">
    <property type="entry name" value="FGGY CARBOHYDRATE KINASE DOMAIN-CONTAINING PROTEIN"/>
    <property type="match status" value="1"/>
</dbReference>
<dbReference type="GO" id="GO:0005737">
    <property type="term" value="C:cytoplasm"/>
    <property type="evidence" value="ECO:0007669"/>
    <property type="project" value="TreeGrafter"/>
</dbReference>
<dbReference type="Pfam" id="PF00834">
    <property type="entry name" value="Ribul_P_3_epim"/>
    <property type="match status" value="2"/>
</dbReference>
<keyword evidence="3" id="KW-0808">Transferase</keyword>
<evidence type="ECO:0000256" key="3">
    <source>
        <dbReference type="ARBA" id="ARBA00022679"/>
    </source>
</evidence>
<dbReference type="GO" id="GO:0019150">
    <property type="term" value="F:D-ribulokinase activity"/>
    <property type="evidence" value="ECO:0007669"/>
    <property type="project" value="TreeGrafter"/>
</dbReference>
<dbReference type="GO" id="GO:0019563">
    <property type="term" value="P:glycerol catabolic process"/>
    <property type="evidence" value="ECO:0007669"/>
    <property type="project" value="UniProtKB-UniPathway"/>
</dbReference>
<dbReference type="InterPro" id="IPR018485">
    <property type="entry name" value="FGGY_C"/>
</dbReference>
<feature type="compositionally biased region" description="Low complexity" evidence="11">
    <location>
        <begin position="506"/>
        <end position="529"/>
    </location>
</feature>
<keyword evidence="4" id="KW-0479">Metal-binding</keyword>
<evidence type="ECO:0000256" key="9">
    <source>
        <dbReference type="ARBA" id="ARBA00023235"/>
    </source>
</evidence>
<evidence type="ECO:0000313" key="14">
    <source>
        <dbReference type="EMBL" id="CAE0498359.1"/>
    </source>
</evidence>
<evidence type="ECO:0000256" key="8">
    <source>
        <dbReference type="ARBA" id="ARBA00022935"/>
    </source>
</evidence>
<dbReference type="Pfam" id="PF00370">
    <property type="entry name" value="FGGY_N"/>
    <property type="match status" value="1"/>
</dbReference>
<comment type="pathway">
    <text evidence="1">Polyol metabolism; glycerol degradation via glycerol kinase pathway; sn-glycerol 3-phosphate from glycerol: step 1/1.</text>
</comment>
<evidence type="ECO:0000259" key="12">
    <source>
        <dbReference type="Pfam" id="PF00370"/>
    </source>
</evidence>
<evidence type="ECO:0000256" key="2">
    <source>
        <dbReference type="ARBA" id="ARBA00012099"/>
    </source>
</evidence>
<dbReference type="GO" id="GO:0046872">
    <property type="term" value="F:metal ion binding"/>
    <property type="evidence" value="ECO:0007669"/>
    <property type="project" value="UniProtKB-KW"/>
</dbReference>
<dbReference type="EMBL" id="HBIP01022441">
    <property type="protein sequence ID" value="CAE0498359.1"/>
    <property type="molecule type" value="Transcribed_RNA"/>
</dbReference>
<dbReference type="CDD" id="cd07781">
    <property type="entry name" value="ASKHA_NBD_FGGY_L-RBK"/>
    <property type="match status" value="1"/>
</dbReference>
<evidence type="ECO:0000256" key="4">
    <source>
        <dbReference type="ARBA" id="ARBA00022723"/>
    </source>
</evidence>
<accession>A0A7S3VPG9</accession>
<dbReference type="Gene3D" id="3.20.20.70">
    <property type="entry name" value="Aldolase class I"/>
    <property type="match status" value="1"/>
</dbReference>
<dbReference type="AlphaFoldDB" id="A0A7S3VPG9"/>
<protein>
    <recommendedName>
        <fullName evidence="2">glycerol kinase</fullName>
        <ecNumber evidence="2">2.7.1.30</ecNumber>
    </recommendedName>
</protein>
<feature type="domain" description="Carbohydrate kinase FGGY C-terminal" evidence="13">
    <location>
        <begin position="268"/>
        <end position="452"/>
    </location>
</feature>
<organism evidence="14">
    <name type="scientific">Dunaliella tertiolecta</name>
    <name type="common">Green alga</name>
    <dbReference type="NCBI Taxonomy" id="3047"/>
    <lineage>
        <taxon>Eukaryota</taxon>
        <taxon>Viridiplantae</taxon>
        <taxon>Chlorophyta</taxon>
        <taxon>core chlorophytes</taxon>
        <taxon>Chlorophyceae</taxon>
        <taxon>CS clade</taxon>
        <taxon>Chlamydomonadales</taxon>
        <taxon>Dunaliellaceae</taxon>
        <taxon>Dunaliella</taxon>
    </lineage>
</organism>
<dbReference type="GO" id="GO:0004370">
    <property type="term" value="F:glycerol kinase activity"/>
    <property type="evidence" value="ECO:0007669"/>
    <property type="project" value="UniProtKB-EC"/>
</dbReference>
<dbReference type="InterPro" id="IPR043129">
    <property type="entry name" value="ATPase_NBD"/>
</dbReference>
<dbReference type="SUPFAM" id="SSF53067">
    <property type="entry name" value="Actin-like ATPase domain"/>
    <property type="match status" value="2"/>
</dbReference>
<evidence type="ECO:0000259" key="13">
    <source>
        <dbReference type="Pfam" id="PF02782"/>
    </source>
</evidence>
<name>A0A7S3VPG9_DUNTE</name>
<feature type="region of interest" description="Disordered" evidence="11">
    <location>
        <begin position="506"/>
        <end position="538"/>
    </location>
</feature>
<dbReference type="GO" id="GO:0005524">
    <property type="term" value="F:ATP binding"/>
    <property type="evidence" value="ECO:0007669"/>
    <property type="project" value="UniProtKB-KW"/>
</dbReference>
<keyword evidence="8" id="KW-0054">Arabinose catabolism</keyword>
<dbReference type="Pfam" id="PF02782">
    <property type="entry name" value="FGGY_C"/>
    <property type="match status" value="1"/>
</dbReference>
<keyword evidence="9" id="KW-0413">Isomerase</keyword>
<dbReference type="InterPro" id="IPR011060">
    <property type="entry name" value="RibuloseP-bd_barrel"/>
</dbReference>
<dbReference type="GO" id="GO:0008741">
    <property type="term" value="F:ribulokinase activity"/>
    <property type="evidence" value="ECO:0007669"/>
    <property type="project" value="InterPro"/>
</dbReference>
<keyword evidence="7" id="KW-0067">ATP-binding</keyword>
<dbReference type="GO" id="GO:0019569">
    <property type="term" value="P:L-arabinose catabolic process to D-xylulose 5-phosphate"/>
    <property type="evidence" value="ECO:0007669"/>
    <property type="project" value="InterPro"/>
</dbReference>